<evidence type="ECO:0000313" key="4">
    <source>
        <dbReference type="Proteomes" id="UP000041254"/>
    </source>
</evidence>
<gene>
    <name evidence="3" type="ORF">Vbra_3144</name>
</gene>
<dbReference type="InParanoid" id="A0A0G4G6N9"/>
<reference evidence="3 4" key="1">
    <citation type="submission" date="2014-11" db="EMBL/GenBank/DDBJ databases">
        <authorList>
            <person name="Zhu J."/>
            <person name="Qi W."/>
            <person name="Song R."/>
        </authorList>
    </citation>
    <scope>NUCLEOTIDE SEQUENCE [LARGE SCALE GENOMIC DNA]</scope>
</reference>
<keyword evidence="2" id="KW-0472">Membrane</keyword>
<dbReference type="AlphaFoldDB" id="A0A0G4G6N9"/>
<keyword evidence="4" id="KW-1185">Reference proteome</keyword>
<evidence type="ECO:0000256" key="2">
    <source>
        <dbReference type="SAM" id="Phobius"/>
    </source>
</evidence>
<dbReference type="EMBL" id="CDMY01000581">
    <property type="protein sequence ID" value="CEM24372.1"/>
    <property type="molecule type" value="Genomic_DNA"/>
</dbReference>
<evidence type="ECO:0000256" key="1">
    <source>
        <dbReference type="SAM" id="MobiDB-lite"/>
    </source>
</evidence>
<evidence type="ECO:0000313" key="3">
    <source>
        <dbReference type="EMBL" id="CEM24372.1"/>
    </source>
</evidence>
<dbReference type="Proteomes" id="UP000041254">
    <property type="component" value="Unassembled WGS sequence"/>
</dbReference>
<sequence>MATSTASNASHGATGSAKSSDLMPLLHQWLTQERQRFASEDTALITLLDRVVDRAALFIAMAQAQDDGQPSSQQPMDTELLMNALEYFIDQLMAASDGSHAPADTRKHLIAHVRERVELLGASLRAADDEEGESEAYETEPEGEGRLSEQPQHQARAADGVSEGDREPESEGGEARIVCPHLSYLLWIRVFEYLHHDELEAPAIACSGLCAAINLNLFYMYLVMRVLRFLLVGPSDDIEDDDEQEGQQGG</sequence>
<feature type="transmembrane region" description="Helical" evidence="2">
    <location>
        <begin position="201"/>
        <end position="222"/>
    </location>
</feature>
<protein>
    <submittedName>
        <fullName evidence="3">Uncharacterized protein</fullName>
    </submittedName>
</protein>
<keyword evidence="2" id="KW-0812">Transmembrane</keyword>
<proteinExistence type="predicted"/>
<feature type="compositionally biased region" description="Acidic residues" evidence="1">
    <location>
        <begin position="128"/>
        <end position="142"/>
    </location>
</feature>
<name>A0A0G4G6N9_VITBC</name>
<keyword evidence="2" id="KW-1133">Transmembrane helix</keyword>
<dbReference type="VEuPathDB" id="CryptoDB:Vbra_3144"/>
<accession>A0A0G4G6N9</accession>
<feature type="region of interest" description="Disordered" evidence="1">
    <location>
        <begin position="124"/>
        <end position="173"/>
    </location>
</feature>
<organism evidence="3 4">
    <name type="scientific">Vitrella brassicaformis (strain CCMP3155)</name>
    <dbReference type="NCBI Taxonomy" id="1169540"/>
    <lineage>
        <taxon>Eukaryota</taxon>
        <taxon>Sar</taxon>
        <taxon>Alveolata</taxon>
        <taxon>Colpodellida</taxon>
        <taxon>Vitrellaceae</taxon>
        <taxon>Vitrella</taxon>
    </lineage>
</organism>